<dbReference type="Proteomes" id="UP001473302">
    <property type="component" value="Unassembled WGS sequence"/>
</dbReference>
<evidence type="ECO:0000256" key="1">
    <source>
        <dbReference type="SAM" id="Coils"/>
    </source>
</evidence>
<name>A0ABP9YIY5_9FUNG</name>
<evidence type="ECO:0000313" key="3">
    <source>
        <dbReference type="Proteomes" id="UP001473302"/>
    </source>
</evidence>
<evidence type="ECO:0000313" key="2">
    <source>
        <dbReference type="EMBL" id="GAA5806826.1"/>
    </source>
</evidence>
<accession>A0ABP9YIY5</accession>
<organism evidence="2 3">
    <name type="scientific">Mucor flavus</name>
    <dbReference type="NCBI Taxonomy" id="439312"/>
    <lineage>
        <taxon>Eukaryota</taxon>
        <taxon>Fungi</taxon>
        <taxon>Fungi incertae sedis</taxon>
        <taxon>Mucoromycota</taxon>
        <taxon>Mucoromycotina</taxon>
        <taxon>Mucoromycetes</taxon>
        <taxon>Mucorales</taxon>
        <taxon>Mucorineae</taxon>
        <taxon>Mucoraceae</taxon>
        <taxon>Mucor</taxon>
    </lineage>
</organism>
<comment type="caution">
    <text evidence="2">The sequence shown here is derived from an EMBL/GenBank/DDBJ whole genome shotgun (WGS) entry which is preliminary data.</text>
</comment>
<dbReference type="EMBL" id="BAABUK010000002">
    <property type="protein sequence ID" value="GAA5806826.1"/>
    <property type="molecule type" value="Genomic_DNA"/>
</dbReference>
<protein>
    <submittedName>
        <fullName evidence="2">Uncharacterized protein</fullName>
    </submittedName>
</protein>
<keyword evidence="3" id="KW-1185">Reference proteome</keyword>
<reference evidence="2 3" key="1">
    <citation type="submission" date="2024-04" db="EMBL/GenBank/DDBJ databases">
        <title>genome sequences of Mucor flavus KT1a and Helicostylum pulchrum KT1b strains isolated from the surface of a dry-aged beef.</title>
        <authorList>
            <person name="Toyotome T."/>
            <person name="Hosono M."/>
            <person name="Torimaru M."/>
            <person name="Fukuda K."/>
            <person name="Mikami N."/>
        </authorList>
    </citation>
    <scope>NUCLEOTIDE SEQUENCE [LARGE SCALE GENOMIC DNA]</scope>
    <source>
        <strain evidence="2 3">KT1a</strain>
    </source>
</reference>
<feature type="coiled-coil region" evidence="1">
    <location>
        <begin position="29"/>
        <end position="56"/>
    </location>
</feature>
<sequence length="176" mass="20447">MTKRICKKPTLAMKKNAARMMKQISKTPKQLVKDAAEALRRRIKHLHEKEKEERLNMVQNITPSDRRAFIFEDKDTSMGNDTPYQRSLRKTWERYTIEQLVDSYVASLAKGKPSLALTDPQQEQHVCQCIDKRTKPVTLYMMCAYVERTLAYCSCKPLVKVLFEMQFLPSGGKTPM</sequence>
<keyword evidence="1" id="KW-0175">Coiled coil</keyword>
<gene>
    <name evidence="2" type="ORF">MFLAVUS_000174</name>
</gene>
<proteinExistence type="predicted"/>